<feature type="region of interest" description="Disordered" evidence="2">
    <location>
        <begin position="120"/>
        <end position="139"/>
    </location>
</feature>
<dbReference type="GeneID" id="115609748"/>
<evidence type="ECO:0000313" key="3">
    <source>
        <dbReference type="Ensembl" id="ENSSHBP00005011068.1"/>
    </source>
</evidence>
<name>A0A672U7S6_STRHB</name>
<dbReference type="OMA" id="PLVQCGR"/>
<dbReference type="Ensembl" id="ENSSHBT00005013318.1">
    <property type="protein sequence ID" value="ENSSHBP00005011068.1"/>
    <property type="gene ID" value="ENSSHBG00005009622.1"/>
</dbReference>
<reference evidence="3" key="2">
    <citation type="submission" date="2025-08" db="UniProtKB">
        <authorList>
            <consortium name="Ensembl"/>
        </authorList>
    </citation>
    <scope>IDENTIFICATION</scope>
</reference>
<dbReference type="GO" id="GO:1990204">
    <property type="term" value="C:oxidoreductase complex"/>
    <property type="evidence" value="ECO:0007669"/>
    <property type="project" value="Ensembl"/>
</dbReference>
<dbReference type="PROSITE" id="PS00092">
    <property type="entry name" value="N6_MTASE"/>
    <property type="match status" value="1"/>
</dbReference>
<proteinExistence type="inferred from homology"/>
<protein>
    <submittedName>
        <fullName evidence="3">Methyltransferase 4, N6-adenosine</fullName>
    </submittedName>
</protein>
<dbReference type="Pfam" id="PF05063">
    <property type="entry name" value="MT-A70"/>
    <property type="match status" value="1"/>
</dbReference>
<dbReference type="KEGG" id="shab:115609748"/>
<sequence>MMSVVHWLTAGWLVDHLSFINQCGYEICDSFAYPGGVPLNTSVTSTGHCHPTSTFAATSSRDGRVSGPGDAIETGGKPAKTRYMFREEFFDVSKPHIAAAPEEQLWQGCPEVSLTELKASSNRGEHQAGTETGVGDSVASARKKRKRKCVFNQGELDALEYHSKVRKLIWEGTLHLVQEGRKSGFLHHSIAEPSCRKNAVPGPIGCGLAELCEMAKQFPAVNESDHQAVHVLDDETSIPEQDLLSCVTENSSNCAKIVVLMGQKYLVPPKSSFLLSDVSCLQPLLNYKKKYDVIVIDPPWENKSVKRSSRYSYLSSWQIKQIPVPALAAPNCLVVTWVTNRQKHLHFVKDELYPHWSVKTLAEWHWVKITGAGEFVFPLDSLHKKPYEVLVLGRVRGEVKETLRKSEDVRPIPEHKLIVSIPCSLHSHKPPLTAVLAEFLKPDVECLELFARNLQPGWTSWGNEVLKFQHIDYFTVLRNEN</sequence>
<dbReference type="GO" id="GO:0032259">
    <property type="term" value="P:methylation"/>
    <property type="evidence" value="ECO:0007669"/>
    <property type="project" value="InterPro"/>
</dbReference>
<keyword evidence="4" id="KW-1185">Reference proteome</keyword>
<dbReference type="PANTHER" id="PTHR12829:SF4">
    <property type="entry name" value="N(6)-ADENINE-SPECIFIC METHYLTRANSFERASE METTL4"/>
    <property type="match status" value="1"/>
</dbReference>
<dbReference type="PROSITE" id="PS51143">
    <property type="entry name" value="MT_A70"/>
    <property type="match status" value="1"/>
</dbReference>
<dbReference type="GO" id="GO:0036396">
    <property type="term" value="C:RNA N6-methyladenosine methyltransferase complex"/>
    <property type="evidence" value="ECO:0007669"/>
    <property type="project" value="Ensembl"/>
</dbReference>
<comment type="similarity">
    <text evidence="1">Belongs to the MT-A70-like family.</text>
</comment>
<organism evidence="3 4">
    <name type="scientific">Strigops habroptila</name>
    <name type="common">Kakapo</name>
    <dbReference type="NCBI Taxonomy" id="2489341"/>
    <lineage>
        <taxon>Eukaryota</taxon>
        <taxon>Metazoa</taxon>
        <taxon>Chordata</taxon>
        <taxon>Craniata</taxon>
        <taxon>Vertebrata</taxon>
        <taxon>Euteleostomi</taxon>
        <taxon>Archelosauria</taxon>
        <taxon>Archosauria</taxon>
        <taxon>Dinosauria</taxon>
        <taxon>Saurischia</taxon>
        <taxon>Theropoda</taxon>
        <taxon>Coelurosauria</taxon>
        <taxon>Aves</taxon>
        <taxon>Neognathae</taxon>
        <taxon>Neoaves</taxon>
        <taxon>Telluraves</taxon>
        <taxon>Australaves</taxon>
        <taxon>Psittaciformes</taxon>
        <taxon>Psittacidae</taxon>
        <taxon>Strigops</taxon>
    </lineage>
</organism>
<dbReference type="GO" id="GO:0120049">
    <property type="term" value="P:snRNA (adenine-N6)-methylation"/>
    <property type="evidence" value="ECO:0007669"/>
    <property type="project" value="Ensembl"/>
</dbReference>
<dbReference type="GO" id="GO:0009007">
    <property type="term" value="F:site-specific DNA-methyltransferase (adenine-specific) activity"/>
    <property type="evidence" value="ECO:0007669"/>
    <property type="project" value="Ensembl"/>
</dbReference>
<accession>A0A672U7S6</accession>
<dbReference type="InterPro" id="IPR029063">
    <property type="entry name" value="SAM-dependent_MTases_sf"/>
</dbReference>
<dbReference type="GO" id="GO:0005634">
    <property type="term" value="C:nucleus"/>
    <property type="evidence" value="ECO:0007669"/>
    <property type="project" value="Ensembl"/>
</dbReference>
<dbReference type="GO" id="GO:0005759">
    <property type="term" value="C:mitochondrial matrix"/>
    <property type="evidence" value="ECO:0007669"/>
    <property type="project" value="Ensembl"/>
</dbReference>
<evidence type="ECO:0000256" key="1">
    <source>
        <dbReference type="PROSITE-ProRule" id="PRU00489"/>
    </source>
</evidence>
<dbReference type="RefSeq" id="XP_030346228.1">
    <property type="nucleotide sequence ID" value="XM_030490368.1"/>
</dbReference>
<dbReference type="SUPFAM" id="SSF53335">
    <property type="entry name" value="S-adenosyl-L-methionine-dependent methyltransferases"/>
    <property type="match status" value="1"/>
</dbReference>
<dbReference type="GO" id="GO:0008173">
    <property type="term" value="F:RNA methyltransferase activity"/>
    <property type="evidence" value="ECO:0007669"/>
    <property type="project" value="Ensembl"/>
</dbReference>
<dbReference type="InParanoid" id="A0A672U7S6"/>
<evidence type="ECO:0000313" key="4">
    <source>
        <dbReference type="Proteomes" id="UP000472266"/>
    </source>
</evidence>
<dbReference type="Proteomes" id="UP000472266">
    <property type="component" value="Chromosome 1"/>
</dbReference>
<dbReference type="RefSeq" id="XP_030346221.1">
    <property type="nucleotide sequence ID" value="XM_030490361.1"/>
</dbReference>
<dbReference type="AlphaFoldDB" id="A0A672U7S6"/>
<dbReference type="GO" id="GO:0090296">
    <property type="term" value="P:regulation of mitochondrial DNA replication"/>
    <property type="evidence" value="ECO:0007669"/>
    <property type="project" value="Ensembl"/>
</dbReference>
<reference evidence="3" key="3">
    <citation type="submission" date="2025-09" db="UniProtKB">
        <authorList>
            <consortium name="Ensembl"/>
        </authorList>
    </citation>
    <scope>IDENTIFICATION</scope>
</reference>
<reference evidence="3 4" key="1">
    <citation type="submission" date="2019-11" db="EMBL/GenBank/DDBJ databases">
        <title>Strigops habroptila (kakapo) genome, bStrHab1, primary haplotype, v2.</title>
        <authorList>
            <person name="Jarvis E.D."/>
            <person name="Howard J."/>
            <person name="Rhie A."/>
            <person name="Phillippy A."/>
            <person name="Korlach J."/>
            <person name="Digby A."/>
            <person name="Iorns D."/>
            <person name="Eason D."/>
            <person name="Robertson B."/>
            <person name="Raemaekers T."/>
            <person name="Howe K."/>
            <person name="Lewin H."/>
            <person name="Damas J."/>
            <person name="Hastie A."/>
            <person name="Tracey A."/>
            <person name="Chow W."/>
            <person name="Fedrigo O."/>
        </authorList>
    </citation>
    <scope>NUCLEOTIDE SEQUENCE [LARGE SCALE GENOMIC DNA]</scope>
</reference>
<dbReference type="CTD" id="64863"/>
<dbReference type="GeneTree" id="ENSGT00390000016237"/>
<evidence type="ECO:0000256" key="2">
    <source>
        <dbReference type="SAM" id="MobiDB-lite"/>
    </source>
</evidence>
<dbReference type="InterPro" id="IPR007757">
    <property type="entry name" value="MT-A70-like"/>
</dbReference>
<dbReference type="PANTHER" id="PTHR12829">
    <property type="entry name" value="N6-ADENOSINE-METHYLTRANSFERASE"/>
    <property type="match status" value="1"/>
</dbReference>
<dbReference type="OrthoDB" id="61116at2759"/>
<dbReference type="GO" id="GO:0043484">
    <property type="term" value="P:regulation of RNA splicing"/>
    <property type="evidence" value="ECO:0007669"/>
    <property type="project" value="Ensembl"/>
</dbReference>
<feature type="region of interest" description="Disordered" evidence="2">
    <location>
        <begin position="54"/>
        <end position="77"/>
    </location>
</feature>
<dbReference type="GO" id="GO:1903108">
    <property type="term" value="P:regulation of mitochondrial transcription"/>
    <property type="evidence" value="ECO:0007669"/>
    <property type="project" value="Ensembl"/>
</dbReference>
<dbReference type="GO" id="GO:0005829">
    <property type="term" value="C:cytosol"/>
    <property type="evidence" value="ECO:0007669"/>
    <property type="project" value="Ensembl"/>
</dbReference>
<dbReference type="GO" id="GO:0003676">
    <property type="term" value="F:nucleic acid binding"/>
    <property type="evidence" value="ECO:0007669"/>
    <property type="project" value="InterPro"/>
</dbReference>
<gene>
    <name evidence="3" type="primary">METTL4</name>
</gene>
<dbReference type="InterPro" id="IPR002052">
    <property type="entry name" value="DNA_methylase_N6_adenine_CS"/>
</dbReference>